<reference evidence="4" key="1">
    <citation type="submission" date="2016-06" db="UniProtKB">
        <authorList>
            <consortium name="WormBaseParasite"/>
        </authorList>
    </citation>
    <scope>IDENTIFICATION</scope>
</reference>
<feature type="region of interest" description="Disordered" evidence="1">
    <location>
        <begin position="1"/>
        <end position="107"/>
    </location>
</feature>
<protein>
    <submittedName>
        <fullName evidence="2 4">Uncharacterized protein</fullName>
    </submittedName>
</protein>
<feature type="compositionally biased region" description="Polar residues" evidence="1">
    <location>
        <begin position="31"/>
        <end position="41"/>
    </location>
</feature>
<dbReference type="AlphaFoldDB" id="A0A183SJM2"/>
<gene>
    <name evidence="2" type="ORF">SSLN_LOCUS4420</name>
</gene>
<dbReference type="EMBL" id="UYSU01032861">
    <property type="protein sequence ID" value="VDL90805.1"/>
    <property type="molecule type" value="Genomic_DNA"/>
</dbReference>
<organism evidence="4">
    <name type="scientific">Schistocephalus solidus</name>
    <name type="common">Tapeworm</name>
    <dbReference type="NCBI Taxonomy" id="70667"/>
    <lineage>
        <taxon>Eukaryota</taxon>
        <taxon>Metazoa</taxon>
        <taxon>Spiralia</taxon>
        <taxon>Lophotrochozoa</taxon>
        <taxon>Platyhelminthes</taxon>
        <taxon>Cestoda</taxon>
        <taxon>Eucestoda</taxon>
        <taxon>Diphyllobothriidea</taxon>
        <taxon>Diphyllobothriidae</taxon>
        <taxon>Schistocephalus</taxon>
    </lineage>
</organism>
<evidence type="ECO:0000256" key="1">
    <source>
        <dbReference type="SAM" id="MobiDB-lite"/>
    </source>
</evidence>
<proteinExistence type="predicted"/>
<evidence type="ECO:0000313" key="2">
    <source>
        <dbReference type="EMBL" id="VDL90805.1"/>
    </source>
</evidence>
<dbReference type="Proteomes" id="UP000275846">
    <property type="component" value="Unassembled WGS sequence"/>
</dbReference>
<sequence>MDIVDVEGGVEGRQTRRMDSSHNLAVPVAQDWNSPTATSSTAERHELQAVLEEDEDDNQESGAPKQSPQTACSLISPESPHPQLLETTPANDSDIKTDQWPRRNRKQIRLLKPPVDLRSPVNRIIAISAEAEHASITKKRSAPSLPSLVFESPSTNESENK</sequence>
<dbReference type="WBParaSite" id="SSLN_0000456701-mRNA-1">
    <property type="protein sequence ID" value="SSLN_0000456701-mRNA-1"/>
    <property type="gene ID" value="SSLN_0000456701"/>
</dbReference>
<feature type="compositionally biased region" description="Polar residues" evidence="1">
    <location>
        <begin position="152"/>
        <end position="161"/>
    </location>
</feature>
<reference evidence="2 3" key="2">
    <citation type="submission" date="2018-11" db="EMBL/GenBank/DDBJ databases">
        <authorList>
            <consortium name="Pathogen Informatics"/>
        </authorList>
    </citation>
    <scope>NUCLEOTIDE SEQUENCE [LARGE SCALE GENOMIC DNA]</scope>
    <source>
        <strain evidence="2 3">NST_G2</strain>
    </source>
</reference>
<feature type="region of interest" description="Disordered" evidence="1">
    <location>
        <begin position="132"/>
        <end position="161"/>
    </location>
</feature>
<name>A0A183SJM2_SCHSO</name>
<keyword evidence="3" id="KW-1185">Reference proteome</keyword>
<accession>A0A183SJM2</accession>
<feature type="compositionally biased region" description="Polar residues" evidence="1">
    <location>
        <begin position="60"/>
        <end position="73"/>
    </location>
</feature>
<dbReference type="OrthoDB" id="10642019at2759"/>
<evidence type="ECO:0000313" key="3">
    <source>
        <dbReference type="Proteomes" id="UP000275846"/>
    </source>
</evidence>
<evidence type="ECO:0000313" key="4">
    <source>
        <dbReference type="WBParaSite" id="SSLN_0000456701-mRNA-1"/>
    </source>
</evidence>